<keyword evidence="3" id="KW-1185">Reference proteome</keyword>
<evidence type="ECO:0000313" key="3">
    <source>
        <dbReference type="Proteomes" id="UP000515146"/>
    </source>
</evidence>
<proteinExistence type="predicted"/>
<keyword evidence="2" id="KW-0812">Transmembrane</keyword>
<dbReference type="InParanoid" id="A0A6P6XUZ8"/>
<name>A0A6P6XUZ8_DERPT</name>
<dbReference type="KEGG" id="dpte:113791525"/>
<feature type="transmembrane region" description="Helical" evidence="2">
    <location>
        <begin position="68"/>
        <end position="86"/>
    </location>
</feature>
<protein>
    <submittedName>
        <fullName evidence="4">Uncharacterized protein LOC113791525</fullName>
    </submittedName>
</protein>
<reference evidence="4" key="1">
    <citation type="submission" date="2025-08" db="UniProtKB">
        <authorList>
            <consortium name="RefSeq"/>
        </authorList>
    </citation>
    <scope>IDENTIFICATION</scope>
    <source>
        <strain evidence="4">Airmid</strain>
    </source>
</reference>
<feature type="compositionally biased region" description="Basic and acidic residues" evidence="1">
    <location>
        <begin position="41"/>
        <end position="53"/>
    </location>
</feature>
<keyword evidence="2" id="KW-1133">Transmembrane helix</keyword>
<keyword evidence="2" id="KW-0472">Membrane</keyword>
<organism evidence="3 4">
    <name type="scientific">Dermatophagoides pteronyssinus</name>
    <name type="common">European house dust mite</name>
    <dbReference type="NCBI Taxonomy" id="6956"/>
    <lineage>
        <taxon>Eukaryota</taxon>
        <taxon>Metazoa</taxon>
        <taxon>Ecdysozoa</taxon>
        <taxon>Arthropoda</taxon>
        <taxon>Chelicerata</taxon>
        <taxon>Arachnida</taxon>
        <taxon>Acari</taxon>
        <taxon>Acariformes</taxon>
        <taxon>Sarcoptiformes</taxon>
        <taxon>Astigmata</taxon>
        <taxon>Psoroptidia</taxon>
        <taxon>Analgoidea</taxon>
        <taxon>Pyroglyphidae</taxon>
        <taxon>Dermatophagoidinae</taxon>
        <taxon>Dermatophagoides</taxon>
    </lineage>
</organism>
<evidence type="ECO:0000256" key="1">
    <source>
        <dbReference type="SAM" id="MobiDB-lite"/>
    </source>
</evidence>
<accession>A0A6P6XUZ8</accession>
<feature type="region of interest" description="Disordered" evidence="1">
    <location>
        <begin position="31"/>
        <end position="53"/>
    </location>
</feature>
<dbReference type="Proteomes" id="UP000515146">
    <property type="component" value="Unplaced"/>
</dbReference>
<dbReference type="AlphaFoldDB" id="A0A6P6XUZ8"/>
<sequence length="109" mass="12664">MSRLNKNQIKATNQTSIVSYEDDDCEDIALNQRHSMSSGKRRSEQHAPRPEYSSHIERVIMMMDIKKIIAIMAHLITIIMTIEAMIDPLHRQEIVTDPHEQIEIIQLIN</sequence>
<evidence type="ECO:0000313" key="4">
    <source>
        <dbReference type="RefSeq" id="XP_027197115.1"/>
    </source>
</evidence>
<dbReference type="RefSeq" id="XP_027197115.1">
    <property type="nucleotide sequence ID" value="XM_027341314.1"/>
</dbReference>
<gene>
    <name evidence="4" type="primary">LOC113791525</name>
</gene>
<evidence type="ECO:0000256" key="2">
    <source>
        <dbReference type="SAM" id="Phobius"/>
    </source>
</evidence>